<dbReference type="AlphaFoldDB" id="A0A5K7ZTQ3"/>
<evidence type="ECO:0000313" key="1">
    <source>
        <dbReference type="EMBL" id="BBO83606.1"/>
    </source>
</evidence>
<dbReference type="Proteomes" id="UP000425960">
    <property type="component" value="Chromosome"/>
</dbReference>
<evidence type="ECO:0000313" key="2">
    <source>
        <dbReference type="Proteomes" id="UP000425960"/>
    </source>
</evidence>
<dbReference type="KEGG" id="dov:DSCO28_41720"/>
<dbReference type="RefSeq" id="WP_155323771.1">
    <property type="nucleotide sequence ID" value="NZ_AP021876.1"/>
</dbReference>
<dbReference type="EMBL" id="AP021876">
    <property type="protein sequence ID" value="BBO83606.1"/>
    <property type="molecule type" value="Genomic_DNA"/>
</dbReference>
<protein>
    <submittedName>
        <fullName evidence="1">Uncharacterized protein</fullName>
    </submittedName>
</protein>
<proteinExistence type="predicted"/>
<sequence length="55" mass="6176">MPIDKLLVSRLKKAVNINQQTERKKAMKKIIVEKGTFQVRIKGMSCCSGGPNMRA</sequence>
<organism evidence="1 2">
    <name type="scientific">Desulfosarcina ovata subsp. sediminis</name>
    <dbReference type="NCBI Taxonomy" id="885957"/>
    <lineage>
        <taxon>Bacteria</taxon>
        <taxon>Pseudomonadati</taxon>
        <taxon>Thermodesulfobacteriota</taxon>
        <taxon>Desulfobacteria</taxon>
        <taxon>Desulfobacterales</taxon>
        <taxon>Desulfosarcinaceae</taxon>
        <taxon>Desulfosarcina</taxon>
    </lineage>
</organism>
<name>A0A5K7ZTQ3_9BACT</name>
<reference evidence="1 2" key="1">
    <citation type="submission" date="2019-11" db="EMBL/GenBank/DDBJ databases">
        <title>Comparative genomics of hydrocarbon-degrading Desulfosarcina strains.</title>
        <authorList>
            <person name="Watanabe M."/>
            <person name="Kojima H."/>
            <person name="Fukui M."/>
        </authorList>
    </citation>
    <scope>NUCLEOTIDE SEQUENCE [LARGE SCALE GENOMIC DNA]</scope>
    <source>
        <strain evidence="1 2">28bB2T</strain>
    </source>
</reference>
<accession>A0A5K7ZTQ3</accession>
<gene>
    <name evidence="1" type="ORF">DSCO28_41720</name>
</gene>